<gene>
    <name evidence="8" type="ORF">DLJ54_06070</name>
</gene>
<dbReference type="Gene3D" id="3.40.30.10">
    <property type="entry name" value="Glutaredoxin"/>
    <property type="match status" value="1"/>
</dbReference>
<keyword evidence="5" id="KW-0676">Redox-active center</keyword>
<dbReference type="InterPro" id="IPR013766">
    <property type="entry name" value="Thioredoxin_domain"/>
</dbReference>
<protein>
    <submittedName>
        <fullName evidence="8">TlpA family protein disulfide reductase</fullName>
    </submittedName>
</protein>
<accession>A0A364V5I2</accession>
<dbReference type="InterPro" id="IPR036249">
    <property type="entry name" value="Thioredoxin-like_sf"/>
</dbReference>
<keyword evidence="9" id="KW-1185">Reference proteome</keyword>
<dbReference type="PANTHER" id="PTHR42852:SF6">
    <property type="entry name" value="THIOL:DISULFIDE INTERCHANGE PROTEIN DSBE"/>
    <property type="match status" value="1"/>
</dbReference>
<dbReference type="CDD" id="cd02966">
    <property type="entry name" value="TlpA_like_family"/>
    <property type="match status" value="1"/>
</dbReference>
<dbReference type="GO" id="GO:0016209">
    <property type="term" value="F:antioxidant activity"/>
    <property type="evidence" value="ECO:0007669"/>
    <property type="project" value="InterPro"/>
</dbReference>
<comment type="caution">
    <text evidence="8">The sequence shown here is derived from an EMBL/GenBank/DDBJ whole genome shotgun (WGS) entry which is preliminary data.</text>
</comment>
<dbReference type="PANTHER" id="PTHR42852">
    <property type="entry name" value="THIOL:DISULFIDE INTERCHANGE PROTEIN DSBE"/>
    <property type="match status" value="1"/>
</dbReference>
<dbReference type="PROSITE" id="PS51352">
    <property type="entry name" value="THIOREDOXIN_2"/>
    <property type="match status" value="1"/>
</dbReference>
<feature type="region of interest" description="Disordered" evidence="6">
    <location>
        <begin position="1"/>
        <end position="35"/>
    </location>
</feature>
<evidence type="ECO:0000256" key="5">
    <source>
        <dbReference type="ARBA" id="ARBA00023284"/>
    </source>
</evidence>
<dbReference type="GO" id="GO:0030313">
    <property type="term" value="C:cell envelope"/>
    <property type="evidence" value="ECO:0007669"/>
    <property type="project" value="UniProtKB-SubCell"/>
</dbReference>
<feature type="domain" description="Thioredoxin" evidence="7">
    <location>
        <begin position="94"/>
        <end position="238"/>
    </location>
</feature>
<organism evidence="8 9">
    <name type="scientific">Corynebacterium heidelbergense</name>
    <dbReference type="NCBI Taxonomy" id="2055947"/>
    <lineage>
        <taxon>Bacteria</taxon>
        <taxon>Bacillati</taxon>
        <taxon>Actinomycetota</taxon>
        <taxon>Actinomycetes</taxon>
        <taxon>Mycobacteriales</taxon>
        <taxon>Corynebacteriaceae</taxon>
        <taxon>Corynebacterium</taxon>
    </lineage>
</organism>
<evidence type="ECO:0000313" key="9">
    <source>
        <dbReference type="Proteomes" id="UP000251577"/>
    </source>
</evidence>
<dbReference type="EMBL" id="QHCV01000052">
    <property type="protein sequence ID" value="RAV31881.1"/>
    <property type="molecule type" value="Genomic_DNA"/>
</dbReference>
<keyword evidence="3" id="KW-0812">Transmembrane</keyword>
<evidence type="ECO:0000256" key="4">
    <source>
        <dbReference type="ARBA" id="ARBA00023157"/>
    </source>
</evidence>
<dbReference type="GO" id="GO:0016491">
    <property type="term" value="F:oxidoreductase activity"/>
    <property type="evidence" value="ECO:0007669"/>
    <property type="project" value="InterPro"/>
</dbReference>
<proteinExistence type="predicted"/>
<name>A0A364V5I2_9CORY</name>
<reference evidence="8 9" key="1">
    <citation type="journal article" date="2018" name="Syst. Appl. Microbiol.">
        <title>Corynebacterium heidelbergense sp. nov., isolated from the preen glands of Egyptian geese (Alopochen aegyptiacus).</title>
        <authorList>
            <person name="Braun M.S."/>
            <person name="Wang E."/>
            <person name="Zimmermann S."/>
            <person name="Wink M."/>
        </authorList>
    </citation>
    <scope>NUCLEOTIDE SEQUENCE [LARGE SCALE GENOMIC DNA]</scope>
    <source>
        <strain evidence="8 9">647</strain>
    </source>
</reference>
<dbReference type="SUPFAM" id="SSF52833">
    <property type="entry name" value="Thioredoxin-like"/>
    <property type="match status" value="1"/>
</dbReference>
<evidence type="ECO:0000259" key="7">
    <source>
        <dbReference type="PROSITE" id="PS51352"/>
    </source>
</evidence>
<dbReference type="Pfam" id="PF00578">
    <property type="entry name" value="AhpC-TSA"/>
    <property type="match status" value="1"/>
</dbReference>
<comment type="subcellular location">
    <subcellularLocation>
        <location evidence="1">Cell envelope</location>
    </subcellularLocation>
</comment>
<evidence type="ECO:0000256" key="1">
    <source>
        <dbReference type="ARBA" id="ARBA00004196"/>
    </source>
</evidence>
<feature type="compositionally biased region" description="Polar residues" evidence="6">
    <location>
        <begin position="1"/>
        <end position="20"/>
    </location>
</feature>
<evidence type="ECO:0000313" key="8">
    <source>
        <dbReference type="EMBL" id="RAV31881.1"/>
    </source>
</evidence>
<sequence length="243" mass="25984">MNPTHRTTPLSTRRPNTGDTHTPPDSAHSVSPVGGIGHKRRVRTFLAGLAAATMVLGGVTACGDNNTAGKDAVQQGGTFKFVSPGGQTSISYPENERKPVGDIKGQALAGDKQISLDDYQGQIVVLNSWGQWCGPCRSESDDLQGVHEKLTAQKQGTVLGINVKDPSKDKAADFVRDNGITYPSIYDPPFKSALALGGVPASVIPTTIVLDKQHRPAHIFLQEVTEDQLWKVVEPLTKEQGPQ</sequence>
<evidence type="ECO:0000256" key="6">
    <source>
        <dbReference type="SAM" id="MobiDB-lite"/>
    </source>
</evidence>
<dbReference type="AlphaFoldDB" id="A0A364V5I2"/>
<dbReference type="Proteomes" id="UP000251577">
    <property type="component" value="Unassembled WGS sequence"/>
</dbReference>
<keyword evidence="4" id="KW-1015">Disulfide bond</keyword>
<keyword evidence="2" id="KW-0201">Cytochrome c-type biogenesis</keyword>
<evidence type="ECO:0000256" key="2">
    <source>
        <dbReference type="ARBA" id="ARBA00022748"/>
    </source>
</evidence>
<dbReference type="InterPro" id="IPR000866">
    <property type="entry name" value="AhpC/TSA"/>
</dbReference>
<keyword evidence="3" id="KW-0735">Signal-anchor</keyword>
<dbReference type="InterPro" id="IPR050553">
    <property type="entry name" value="Thioredoxin_ResA/DsbE_sf"/>
</dbReference>
<dbReference type="GO" id="GO:0017004">
    <property type="term" value="P:cytochrome complex assembly"/>
    <property type="evidence" value="ECO:0007669"/>
    <property type="project" value="UniProtKB-KW"/>
</dbReference>
<evidence type="ECO:0000256" key="3">
    <source>
        <dbReference type="ARBA" id="ARBA00022968"/>
    </source>
</evidence>